<protein>
    <submittedName>
        <fullName evidence="4">50S ribosomal protein L34</fullName>
    </submittedName>
</protein>
<dbReference type="GO" id="GO:0006412">
    <property type="term" value="P:translation"/>
    <property type="evidence" value="ECO:0007669"/>
    <property type="project" value="InterPro"/>
</dbReference>
<sequence>MNKGTNLKKRRQSGFLNRMKHVSGKKIIKARRSKKRFKISL</sequence>
<dbReference type="NCBIfam" id="TIGR01030">
    <property type="entry name" value="rpmH_bact"/>
    <property type="match status" value="1"/>
</dbReference>
<evidence type="ECO:0000256" key="3">
    <source>
        <dbReference type="ARBA" id="ARBA00023274"/>
    </source>
</evidence>
<accession>A0A1B0RRH8</accession>
<dbReference type="GO" id="GO:0003735">
    <property type="term" value="F:structural constituent of ribosome"/>
    <property type="evidence" value="ECO:0007669"/>
    <property type="project" value="InterPro"/>
</dbReference>
<dbReference type="RefSeq" id="YP_009300439.1">
    <property type="nucleotide sequence ID" value="NC_031211.1"/>
</dbReference>
<dbReference type="InterPro" id="IPR000271">
    <property type="entry name" value="Ribosomal_bL34"/>
</dbReference>
<organism evidence="4">
    <name type="scientific">Campylaephora sungminbooi</name>
    <dbReference type="NCBI Taxonomy" id="1896769"/>
    <lineage>
        <taxon>Eukaryota</taxon>
        <taxon>Rhodophyta</taxon>
        <taxon>Florideophyceae</taxon>
        <taxon>Rhodymeniophycidae</taxon>
        <taxon>Ceramiales</taxon>
        <taxon>Ceramiaceae</taxon>
        <taxon>Campylaephora</taxon>
    </lineage>
</organism>
<dbReference type="GeneID" id="29078000"/>
<dbReference type="AlphaFoldDB" id="A0A1B0RRH8"/>
<dbReference type="GO" id="GO:0005840">
    <property type="term" value="C:ribosome"/>
    <property type="evidence" value="ECO:0007669"/>
    <property type="project" value="UniProtKB-KW"/>
</dbReference>
<keyword evidence="3" id="KW-0687">Ribonucleoprotein</keyword>
<dbReference type="Gene3D" id="1.10.287.3980">
    <property type="match status" value="1"/>
</dbReference>
<evidence type="ECO:0000313" key="4">
    <source>
        <dbReference type="EMBL" id="AKU47358.1"/>
    </source>
</evidence>
<comment type="similarity">
    <text evidence="1">Belongs to the bacterial ribosomal protein bL34 family.</text>
</comment>
<name>A0A1B0RRH8_9FLOR</name>
<keyword evidence="2 4" id="KW-0689">Ribosomal protein</keyword>
<evidence type="ECO:0000256" key="1">
    <source>
        <dbReference type="ARBA" id="ARBA00010111"/>
    </source>
</evidence>
<dbReference type="EMBL" id="KR025491">
    <property type="protein sequence ID" value="AKU47358.1"/>
    <property type="molecule type" value="Genomic_DNA"/>
</dbReference>
<dbReference type="EMBL" id="KR814486">
    <property type="protein sequence ID" value="ALN11805.1"/>
    <property type="molecule type" value="Genomic_DNA"/>
</dbReference>
<proteinExistence type="inferred from homology"/>
<reference evidence="4" key="1">
    <citation type="journal article" date="2016" name="Bot. Marina">
        <title>Genomic and phylogenetic analysis of Ceramium cimbricum (Ceramiales, Rhodophyta) from the Atlantic and Pacific Oceans supports the naming of a new invasive Pacific entity Ceramium sungminbooi sp. nov.</title>
        <authorList>
            <person name="Hughey J.R."/>
            <person name="Boo G.H."/>
        </authorList>
    </citation>
    <scope>NUCLEOTIDE SEQUENCE</scope>
</reference>
<evidence type="ECO:0000256" key="2">
    <source>
        <dbReference type="ARBA" id="ARBA00022980"/>
    </source>
</evidence>
<dbReference type="Pfam" id="PF00468">
    <property type="entry name" value="Ribosomal_L34"/>
    <property type="match status" value="1"/>
</dbReference>
<gene>
    <name evidence="4" type="primary">rpl34</name>
</gene>
<keyword evidence="4" id="KW-0934">Plastid</keyword>
<geneLocation type="plastid" evidence="4"/>
<dbReference type="GO" id="GO:1990904">
    <property type="term" value="C:ribonucleoprotein complex"/>
    <property type="evidence" value="ECO:0007669"/>
    <property type="project" value="UniProtKB-KW"/>
</dbReference>